<dbReference type="Proteomes" id="UP001165289">
    <property type="component" value="Unassembled WGS sequence"/>
</dbReference>
<accession>A0AAV7JM69</accession>
<evidence type="ECO:0000313" key="2">
    <source>
        <dbReference type="Proteomes" id="UP001165289"/>
    </source>
</evidence>
<protein>
    <submittedName>
        <fullName evidence="1">Zinc finger BED domain-containing protein 5-like</fullName>
    </submittedName>
</protein>
<dbReference type="InterPro" id="IPR012337">
    <property type="entry name" value="RNaseH-like_sf"/>
</dbReference>
<proteinExistence type="predicted"/>
<comment type="caution">
    <text evidence="1">The sequence shown here is derived from an EMBL/GenBank/DDBJ whole genome shotgun (WGS) entry which is preliminary data.</text>
</comment>
<reference evidence="1 2" key="1">
    <citation type="journal article" date="2023" name="BMC Biol.">
        <title>The compact genome of the sponge Oopsacas minuta (Hexactinellida) is lacking key metazoan core genes.</title>
        <authorList>
            <person name="Santini S."/>
            <person name="Schenkelaars Q."/>
            <person name="Jourda C."/>
            <person name="Duchesne M."/>
            <person name="Belahbib H."/>
            <person name="Rocher C."/>
            <person name="Selva M."/>
            <person name="Riesgo A."/>
            <person name="Vervoort M."/>
            <person name="Leys S.P."/>
            <person name="Kodjabachian L."/>
            <person name="Le Bivic A."/>
            <person name="Borchiellini C."/>
            <person name="Claverie J.M."/>
            <person name="Renard E."/>
        </authorList>
    </citation>
    <scope>NUCLEOTIDE SEQUENCE [LARGE SCALE GENOMIC DNA]</scope>
    <source>
        <strain evidence="1">SPO-2</strain>
    </source>
</reference>
<sequence>MAGVSRERPYHDKFIELGFFYVTNRGVQKPQCVICYEVLSNESMKHNKLQRHLSSKHPAYKDRDRSFFDRKLTALRNTRLDKQGKCQQINENALEASYRVSLRIAKAKSPHTIGEELIMPCAKEMVSLMIGEDMVSKLGIIPLSNNTVHRRICDMSEDITAQNIAAIKESPWHAMQLDESTDIASCAQLIVWVRFIKDGDFVDEPLLCKSLETTTKGEDIFTKIDAFYNKEGLDFNKLIGSTTDGAPAMLGKHSGFKAKLQQVASHTFMIHCMIHREALAARTMPESLMNVFSQVIKIVNHIKSSALNKRLFKLFCDEMDANHMSLLFYTQVRWLSRGNVILRVYELRQELKEFLRTQMKNEWVAMLESSNWLAKLCYLSDIFERINVLNRTLQGKDTNLMLFHDKIKGFLVTLGLLKDKVSRSRFVLFPRLSVHMEESENIEIEPLSYEITEHIQSLINQFKNYFPELDVQSFTVARDPFSAPLDAITDDDITEEELVRLKQDSGAKALFQSASLHSVWCKMPQSYPRLSEKVMWLLMPYPSTYLCEQSFSTMVVMKTKHRNRLEIEKDMIVALSSTKPRIGKLVPEKQAQPSH</sequence>
<name>A0AAV7JM69_9METZ</name>
<evidence type="ECO:0000313" key="1">
    <source>
        <dbReference type="EMBL" id="KAI6649866.1"/>
    </source>
</evidence>
<dbReference type="PANTHER" id="PTHR45913">
    <property type="entry name" value="EPM2A-INTERACTING PROTEIN 1"/>
    <property type="match status" value="1"/>
</dbReference>
<dbReference type="PANTHER" id="PTHR45913:SF22">
    <property type="entry name" value="SCAN BOX DOMAIN-CONTAINING PROTEIN"/>
    <property type="match status" value="1"/>
</dbReference>
<keyword evidence="2" id="KW-1185">Reference proteome</keyword>
<dbReference type="SUPFAM" id="SSF53098">
    <property type="entry name" value="Ribonuclease H-like"/>
    <property type="match status" value="1"/>
</dbReference>
<dbReference type="AlphaFoldDB" id="A0AAV7JM69"/>
<dbReference type="EMBL" id="JAKMXF010000317">
    <property type="protein sequence ID" value="KAI6649866.1"/>
    <property type="molecule type" value="Genomic_DNA"/>
</dbReference>
<gene>
    <name evidence="1" type="ORF">LOD99_6416</name>
</gene>
<organism evidence="1 2">
    <name type="scientific">Oopsacas minuta</name>
    <dbReference type="NCBI Taxonomy" id="111878"/>
    <lineage>
        <taxon>Eukaryota</taxon>
        <taxon>Metazoa</taxon>
        <taxon>Porifera</taxon>
        <taxon>Hexactinellida</taxon>
        <taxon>Hexasterophora</taxon>
        <taxon>Lyssacinosida</taxon>
        <taxon>Leucopsacidae</taxon>
        <taxon>Oopsacas</taxon>
    </lineage>
</organism>